<gene>
    <name evidence="1" type="ORF">IAC04_05585</name>
</gene>
<dbReference type="EMBL" id="DXAW01000096">
    <property type="protein sequence ID" value="HIZ85941.1"/>
    <property type="molecule type" value="Genomic_DNA"/>
</dbReference>
<evidence type="ECO:0000313" key="1">
    <source>
        <dbReference type="EMBL" id="HIZ85941.1"/>
    </source>
</evidence>
<reference evidence="1" key="1">
    <citation type="journal article" date="2021" name="PeerJ">
        <title>Extensive microbial diversity within the chicken gut microbiome revealed by metagenomics and culture.</title>
        <authorList>
            <person name="Gilroy R."/>
            <person name="Ravi A."/>
            <person name="Getino M."/>
            <person name="Pursley I."/>
            <person name="Horton D.L."/>
            <person name="Alikhan N.F."/>
            <person name="Baker D."/>
            <person name="Gharbi K."/>
            <person name="Hall N."/>
            <person name="Watson M."/>
            <person name="Adriaenssens E.M."/>
            <person name="Foster-Nyarko E."/>
            <person name="Jarju S."/>
            <person name="Secka A."/>
            <person name="Antonio M."/>
            <person name="Oren A."/>
            <person name="Chaudhuri R.R."/>
            <person name="La Ragione R."/>
            <person name="Hildebrand F."/>
            <person name="Pallen M.J."/>
        </authorList>
    </citation>
    <scope>NUCLEOTIDE SEQUENCE</scope>
    <source>
        <strain evidence="1">Gambia16-554</strain>
    </source>
</reference>
<protein>
    <submittedName>
        <fullName evidence="1">Uncharacterized protein</fullName>
    </submittedName>
</protein>
<comment type="caution">
    <text evidence="1">The sequence shown here is derived from an EMBL/GenBank/DDBJ whole genome shotgun (WGS) entry which is preliminary data.</text>
</comment>
<reference evidence="1" key="2">
    <citation type="submission" date="2021-04" db="EMBL/GenBank/DDBJ databases">
        <authorList>
            <person name="Gilroy R."/>
        </authorList>
    </citation>
    <scope>NUCLEOTIDE SEQUENCE</scope>
    <source>
        <strain evidence="1">Gambia16-554</strain>
    </source>
</reference>
<evidence type="ECO:0000313" key="2">
    <source>
        <dbReference type="Proteomes" id="UP000824115"/>
    </source>
</evidence>
<dbReference type="Proteomes" id="UP000824115">
    <property type="component" value="Unassembled WGS sequence"/>
</dbReference>
<organism evidence="1 2">
    <name type="scientific">Candidatus Coprenecus stercoravium</name>
    <dbReference type="NCBI Taxonomy" id="2840735"/>
    <lineage>
        <taxon>Bacteria</taxon>
        <taxon>Pseudomonadati</taxon>
        <taxon>Bacteroidota</taxon>
        <taxon>Bacteroidia</taxon>
        <taxon>Bacteroidales</taxon>
        <taxon>Rikenellaceae</taxon>
        <taxon>Rikenellaceae incertae sedis</taxon>
        <taxon>Candidatus Coprenecus</taxon>
    </lineage>
</organism>
<name>A0A9D2KAG6_9BACT</name>
<accession>A0A9D2KAG6</accession>
<proteinExistence type="predicted"/>
<dbReference type="AlphaFoldDB" id="A0A9D2KAG6"/>
<sequence length="125" mass="14067">MAKSFSGHYKTGGSDVIVRVSVIFFEDSGSIVSYCPALNVYGYGSDEAGAKKSFEVSLGEFFRYTLNKGTLESELRKLGWTVSNTRKMYPPSFSDLLRNNEDFSEIFNHHDFKKEDRDITIPTAA</sequence>